<evidence type="ECO:0000259" key="6">
    <source>
        <dbReference type="Pfam" id="PF00389"/>
    </source>
</evidence>
<dbReference type="SUPFAM" id="SSF52283">
    <property type="entry name" value="Formate/glycerate dehydrogenase catalytic domain-like"/>
    <property type="match status" value="1"/>
</dbReference>
<dbReference type="GO" id="GO:0016616">
    <property type="term" value="F:oxidoreductase activity, acting on the CH-OH group of donors, NAD or NADP as acceptor"/>
    <property type="evidence" value="ECO:0007669"/>
    <property type="project" value="InterPro"/>
</dbReference>
<gene>
    <name evidence="8" type="ORF">METZ01_LOCUS49052</name>
</gene>
<dbReference type="InterPro" id="IPR029753">
    <property type="entry name" value="D-isomer_DH_CS"/>
</dbReference>
<dbReference type="PANTHER" id="PTHR42789">
    <property type="entry name" value="D-ISOMER SPECIFIC 2-HYDROXYACID DEHYDROGENASE FAMILY PROTEIN (AFU_ORTHOLOGUE AFUA_6G10090)"/>
    <property type="match status" value="1"/>
</dbReference>
<protein>
    <recommendedName>
        <fullName evidence="9">C-terminal binding protein</fullName>
    </recommendedName>
</protein>
<proteinExistence type="inferred from homology"/>
<keyword evidence="3" id="KW-0560">Oxidoreductase</keyword>
<evidence type="ECO:0000256" key="4">
    <source>
        <dbReference type="ARBA" id="ARBA00023027"/>
    </source>
</evidence>
<reference evidence="8" key="1">
    <citation type="submission" date="2018-05" db="EMBL/GenBank/DDBJ databases">
        <authorList>
            <person name="Lanie J.A."/>
            <person name="Ng W.-L."/>
            <person name="Kazmierczak K.M."/>
            <person name="Andrzejewski T.M."/>
            <person name="Davidsen T.M."/>
            <person name="Wayne K.J."/>
            <person name="Tettelin H."/>
            <person name="Glass J.I."/>
            <person name="Rusch D."/>
            <person name="Podicherti R."/>
            <person name="Tsui H.-C.T."/>
            <person name="Winkler M.E."/>
        </authorList>
    </citation>
    <scope>NUCLEOTIDE SEQUENCE</scope>
</reference>
<feature type="region of interest" description="Disordered" evidence="5">
    <location>
        <begin position="319"/>
        <end position="347"/>
    </location>
</feature>
<keyword evidence="2" id="KW-0028">Amino-acid biosynthesis</keyword>
<dbReference type="PROSITE" id="PS00065">
    <property type="entry name" value="D_2_HYDROXYACID_DH_1"/>
    <property type="match status" value="1"/>
</dbReference>
<dbReference type="GO" id="GO:0008652">
    <property type="term" value="P:amino acid biosynthetic process"/>
    <property type="evidence" value="ECO:0007669"/>
    <property type="project" value="UniProtKB-KW"/>
</dbReference>
<dbReference type="InterPro" id="IPR043322">
    <property type="entry name" value="CtBP"/>
</dbReference>
<dbReference type="Gene3D" id="3.40.50.720">
    <property type="entry name" value="NAD(P)-binding Rossmann-like Domain"/>
    <property type="match status" value="2"/>
</dbReference>
<feature type="domain" description="D-isomer specific 2-hydroxyacid dehydrogenase NAD-binding" evidence="7">
    <location>
        <begin position="112"/>
        <end position="290"/>
    </location>
</feature>
<evidence type="ECO:0000259" key="7">
    <source>
        <dbReference type="Pfam" id="PF02826"/>
    </source>
</evidence>
<comment type="similarity">
    <text evidence="1">Belongs to the D-isomer specific 2-hydroxyacid dehydrogenase family.</text>
</comment>
<dbReference type="FunFam" id="3.40.50.720:FF:000203">
    <property type="entry name" value="D-3-phosphoglycerate dehydrogenase (SerA)"/>
    <property type="match status" value="1"/>
</dbReference>
<organism evidence="8">
    <name type="scientific">marine metagenome</name>
    <dbReference type="NCBI Taxonomy" id="408172"/>
    <lineage>
        <taxon>unclassified sequences</taxon>
        <taxon>metagenomes</taxon>
        <taxon>ecological metagenomes</taxon>
    </lineage>
</organism>
<evidence type="ECO:0000313" key="8">
    <source>
        <dbReference type="EMBL" id="SUZ96198.1"/>
    </source>
</evidence>
<dbReference type="InterPro" id="IPR050857">
    <property type="entry name" value="D-2-hydroxyacid_DH"/>
</dbReference>
<dbReference type="SUPFAM" id="SSF51735">
    <property type="entry name" value="NAD(P)-binding Rossmann-fold domains"/>
    <property type="match status" value="1"/>
</dbReference>
<dbReference type="PROSITE" id="PS00671">
    <property type="entry name" value="D_2_HYDROXYACID_DH_3"/>
    <property type="match status" value="1"/>
</dbReference>
<evidence type="ECO:0008006" key="9">
    <source>
        <dbReference type="Google" id="ProtNLM"/>
    </source>
</evidence>
<evidence type="ECO:0000256" key="5">
    <source>
        <dbReference type="SAM" id="MobiDB-lite"/>
    </source>
</evidence>
<dbReference type="EMBL" id="UINC01002392">
    <property type="protein sequence ID" value="SUZ96198.1"/>
    <property type="molecule type" value="Genomic_DNA"/>
</dbReference>
<sequence length="347" mass="38083">MAKQRVVILGPDTDDHLYHEKAEMADLDVEFIQESPQSEGEAIEAVRGADAIMMRGGWGTEQVIRAADQAKVLAVYSHGFNHIDVDAATDMGIIITNGAGMCAEEVSNQAVTMALALNRQLVQTTNQLRDTGDWDRSAFLPIEPIDEQTLGIVGFGNIGRQVARKLGQGWRMETLVYDPYVAPWIIREYNVEQVFELNDLCKRSDYIIVVVPLNTETFHMIGAEQFDHMKKSAYYINVCRGSVTDEPAMIEALKAGKIRGAGLDVFEQEPVDPNNPLLQMNNVITAMHLAGASTRAAWLSRQRASQQVAAVLRGEWPSAGQNPEVTAKLESKSRMPGSAGKINGLSG</sequence>
<dbReference type="InterPro" id="IPR006139">
    <property type="entry name" value="D-isomer_2_OHA_DH_cat_dom"/>
</dbReference>
<dbReference type="PANTHER" id="PTHR42789:SF1">
    <property type="entry name" value="D-ISOMER SPECIFIC 2-HYDROXYACID DEHYDROGENASE FAMILY PROTEIN (AFU_ORTHOLOGUE AFUA_6G10090)"/>
    <property type="match status" value="1"/>
</dbReference>
<feature type="domain" description="D-isomer specific 2-hydroxyacid dehydrogenase catalytic" evidence="6">
    <location>
        <begin position="21"/>
        <end position="292"/>
    </location>
</feature>
<keyword evidence="4" id="KW-0520">NAD</keyword>
<dbReference type="CDD" id="cd05299">
    <property type="entry name" value="CtBP_dh"/>
    <property type="match status" value="1"/>
</dbReference>
<evidence type="ECO:0000256" key="3">
    <source>
        <dbReference type="ARBA" id="ARBA00023002"/>
    </source>
</evidence>
<dbReference type="InterPro" id="IPR029752">
    <property type="entry name" value="D-isomer_DH_CS1"/>
</dbReference>
<dbReference type="AlphaFoldDB" id="A0A381RYR8"/>
<dbReference type="GO" id="GO:0051287">
    <property type="term" value="F:NAD binding"/>
    <property type="evidence" value="ECO:0007669"/>
    <property type="project" value="InterPro"/>
</dbReference>
<dbReference type="InterPro" id="IPR036291">
    <property type="entry name" value="NAD(P)-bd_dom_sf"/>
</dbReference>
<accession>A0A381RYR8</accession>
<evidence type="ECO:0000256" key="2">
    <source>
        <dbReference type="ARBA" id="ARBA00022605"/>
    </source>
</evidence>
<dbReference type="GO" id="GO:0003714">
    <property type="term" value="F:transcription corepressor activity"/>
    <property type="evidence" value="ECO:0007669"/>
    <property type="project" value="InterPro"/>
</dbReference>
<dbReference type="Pfam" id="PF00389">
    <property type="entry name" value="2-Hacid_dh"/>
    <property type="match status" value="1"/>
</dbReference>
<evidence type="ECO:0000256" key="1">
    <source>
        <dbReference type="ARBA" id="ARBA00005854"/>
    </source>
</evidence>
<name>A0A381RYR8_9ZZZZ</name>
<dbReference type="Pfam" id="PF02826">
    <property type="entry name" value="2-Hacid_dh_C"/>
    <property type="match status" value="1"/>
</dbReference>
<dbReference type="InterPro" id="IPR006140">
    <property type="entry name" value="D-isomer_DH_NAD-bd"/>
</dbReference>